<dbReference type="GO" id="GO:0005886">
    <property type="term" value="C:plasma membrane"/>
    <property type="evidence" value="ECO:0007669"/>
    <property type="project" value="UniProtKB-SubCell"/>
</dbReference>
<evidence type="ECO:0000256" key="6">
    <source>
        <dbReference type="ARBA" id="ARBA00023310"/>
    </source>
</evidence>
<accession>A0A380NKT6</accession>
<keyword evidence="4 7" id="KW-0406">Ion transport</keyword>
<keyword evidence="2 7" id="KW-0813">Transport</keyword>
<dbReference type="PRINTS" id="PR00125">
    <property type="entry name" value="ATPASEDELTA"/>
</dbReference>
<evidence type="ECO:0000256" key="2">
    <source>
        <dbReference type="ARBA" id="ARBA00022448"/>
    </source>
</evidence>
<evidence type="ECO:0000256" key="1">
    <source>
        <dbReference type="ARBA" id="ARBA00004370"/>
    </source>
</evidence>
<protein>
    <recommendedName>
        <fullName evidence="7">ATP synthase subunit delta</fullName>
    </recommendedName>
    <alternativeName>
        <fullName evidence="7">ATP synthase F(1) sector subunit delta</fullName>
    </alternativeName>
    <alternativeName>
        <fullName evidence="7">F-type ATPase subunit delta</fullName>
        <shortName evidence="7">F-ATPase subunit delta</shortName>
    </alternativeName>
</protein>
<keyword evidence="5 7" id="KW-0472">Membrane</keyword>
<dbReference type="InterPro" id="IPR000711">
    <property type="entry name" value="ATPase_OSCP/dsu"/>
</dbReference>
<dbReference type="PANTHER" id="PTHR11910">
    <property type="entry name" value="ATP SYNTHASE DELTA CHAIN"/>
    <property type="match status" value="1"/>
</dbReference>
<evidence type="ECO:0000256" key="7">
    <source>
        <dbReference type="HAMAP-Rule" id="MF_01416"/>
    </source>
</evidence>
<comment type="function">
    <text evidence="7">This protein is part of the stalk that links CF(0) to CF(1). It either transmits conformational changes from CF(0) to CF(1) or is implicated in proton conduction.</text>
</comment>
<comment type="function">
    <text evidence="7">F(1)F(0) ATP synthase produces ATP from ADP in the presence of a proton or sodium gradient. F-type ATPases consist of two structural domains, F(1) containing the extramembraneous catalytic core and F(0) containing the membrane proton channel, linked together by a central stalk and a peripheral stalk. During catalysis, ATP synthesis in the catalytic domain of F(1) is coupled via a rotary mechanism of the central stalk subunits to proton translocation.</text>
</comment>
<dbReference type="EMBL" id="UHIO01000001">
    <property type="protein sequence ID" value="SUP43559.1"/>
    <property type="molecule type" value="Genomic_DNA"/>
</dbReference>
<dbReference type="InterPro" id="IPR026015">
    <property type="entry name" value="ATP_synth_OSCP/delta_N_sf"/>
</dbReference>
<keyword evidence="3 7" id="KW-0375">Hydrogen ion transport</keyword>
<dbReference type="GO" id="GO:0045259">
    <property type="term" value="C:proton-transporting ATP synthase complex"/>
    <property type="evidence" value="ECO:0007669"/>
    <property type="project" value="UniProtKB-KW"/>
</dbReference>
<gene>
    <name evidence="7 8" type="primary">atpH</name>
    <name evidence="8" type="ORF">NCTC12020_01219</name>
</gene>
<evidence type="ECO:0000313" key="9">
    <source>
        <dbReference type="Proteomes" id="UP000255367"/>
    </source>
</evidence>
<dbReference type="SUPFAM" id="SSF47928">
    <property type="entry name" value="N-terminal domain of the delta subunit of the F1F0-ATP synthase"/>
    <property type="match status" value="1"/>
</dbReference>
<evidence type="ECO:0000256" key="4">
    <source>
        <dbReference type="ARBA" id="ARBA00023065"/>
    </source>
</evidence>
<dbReference type="HAMAP" id="MF_01416">
    <property type="entry name" value="ATP_synth_delta_bact"/>
    <property type="match status" value="1"/>
</dbReference>
<keyword evidence="6 7" id="KW-0066">ATP synthesis</keyword>
<evidence type="ECO:0000256" key="3">
    <source>
        <dbReference type="ARBA" id="ARBA00022781"/>
    </source>
</evidence>
<sequence length="188" mass="21020">MSENIVTDKYSTAIFELAQEQQILEQMETDLSYVKEVMDTQPGLGTLLLYPALEAQAKCDILTKIFGQAIHKMALNTLYIMVKRGRIRYIQATIAEFINKAREARGIFAATVTVSQAMPEEVYTQLADKLKAITGKQYVFTVKVDPTIVGGFIVQIGDTRIDASVLRRMEDLKKHLLKSDTTEIGVNG</sequence>
<evidence type="ECO:0000313" key="8">
    <source>
        <dbReference type="EMBL" id="SUP43559.1"/>
    </source>
</evidence>
<dbReference type="OrthoDB" id="9802471at2"/>
<dbReference type="Pfam" id="PF00213">
    <property type="entry name" value="OSCP"/>
    <property type="match status" value="1"/>
</dbReference>
<dbReference type="Gene3D" id="1.10.520.20">
    <property type="entry name" value="N-terminal domain of the delta subunit of the F1F0-ATP synthase"/>
    <property type="match status" value="1"/>
</dbReference>
<keyword evidence="7" id="KW-0139">CF(1)</keyword>
<name>A0A380NKT6_9FIRM</name>
<dbReference type="AlphaFoldDB" id="A0A380NKT6"/>
<reference evidence="8 9" key="1">
    <citation type="submission" date="2018-06" db="EMBL/GenBank/DDBJ databases">
        <authorList>
            <consortium name="Pathogen Informatics"/>
            <person name="Doyle S."/>
        </authorList>
    </citation>
    <scope>NUCLEOTIDE SEQUENCE [LARGE SCALE GENOMIC DNA]</scope>
    <source>
        <strain evidence="8 9">NCTC12020</strain>
    </source>
</reference>
<comment type="subcellular location">
    <subcellularLocation>
        <location evidence="7">Cell membrane</location>
        <topology evidence="7">Peripheral membrane protein</topology>
    </subcellularLocation>
    <subcellularLocation>
        <location evidence="1">Membrane</location>
    </subcellularLocation>
</comment>
<comment type="similarity">
    <text evidence="7">Belongs to the ATPase delta chain family.</text>
</comment>
<evidence type="ECO:0000256" key="5">
    <source>
        <dbReference type="ARBA" id="ARBA00023136"/>
    </source>
</evidence>
<proteinExistence type="inferred from homology"/>
<dbReference type="Proteomes" id="UP000255367">
    <property type="component" value="Unassembled WGS sequence"/>
</dbReference>
<keyword evidence="9" id="KW-1185">Reference proteome</keyword>
<dbReference type="RefSeq" id="WP_115310379.1">
    <property type="nucleotide sequence ID" value="NZ_UHIO01000001.1"/>
</dbReference>
<organism evidence="8 9">
    <name type="scientific">Veillonella criceti</name>
    <dbReference type="NCBI Taxonomy" id="103891"/>
    <lineage>
        <taxon>Bacteria</taxon>
        <taxon>Bacillati</taxon>
        <taxon>Bacillota</taxon>
        <taxon>Negativicutes</taxon>
        <taxon>Veillonellales</taxon>
        <taxon>Veillonellaceae</taxon>
        <taxon>Veillonella</taxon>
    </lineage>
</organism>
<dbReference type="NCBIfam" id="TIGR01145">
    <property type="entry name" value="ATP_synt_delta"/>
    <property type="match status" value="1"/>
</dbReference>
<keyword evidence="7" id="KW-1003">Cell membrane</keyword>
<dbReference type="GO" id="GO:0046933">
    <property type="term" value="F:proton-transporting ATP synthase activity, rotational mechanism"/>
    <property type="evidence" value="ECO:0007669"/>
    <property type="project" value="UniProtKB-UniRule"/>
</dbReference>